<evidence type="ECO:0000256" key="4">
    <source>
        <dbReference type="ARBA" id="ARBA00023136"/>
    </source>
</evidence>
<dbReference type="EMBL" id="ML978077">
    <property type="protein sequence ID" value="KAF2010031.1"/>
    <property type="molecule type" value="Genomic_DNA"/>
</dbReference>
<evidence type="ECO:0000256" key="5">
    <source>
        <dbReference type="ARBA" id="ARBA00023242"/>
    </source>
</evidence>
<evidence type="ECO:0000256" key="6">
    <source>
        <dbReference type="ARBA" id="ARBA00037847"/>
    </source>
</evidence>
<dbReference type="AlphaFoldDB" id="A0A6A5XAR8"/>
<gene>
    <name evidence="9" type="ORF">BU24DRAFT_428065</name>
</gene>
<dbReference type="OrthoDB" id="77878at2759"/>
<evidence type="ECO:0000313" key="9">
    <source>
        <dbReference type="EMBL" id="KAF2010031.1"/>
    </source>
</evidence>
<keyword evidence="2 8" id="KW-0812">Transmembrane</keyword>
<dbReference type="InterPro" id="IPR008547">
    <property type="entry name" value="DUF829_TMEM53"/>
</dbReference>
<evidence type="ECO:0000256" key="2">
    <source>
        <dbReference type="ARBA" id="ARBA00022692"/>
    </source>
</evidence>
<organism evidence="9 10">
    <name type="scientific">Aaosphaeria arxii CBS 175.79</name>
    <dbReference type="NCBI Taxonomy" id="1450172"/>
    <lineage>
        <taxon>Eukaryota</taxon>
        <taxon>Fungi</taxon>
        <taxon>Dikarya</taxon>
        <taxon>Ascomycota</taxon>
        <taxon>Pezizomycotina</taxon>
        <taxon>Dothideomycetes</taxon>
        <taxon>Pleosporomycetidae</taxon>
        <taxon>Pleosporales</taxon>
        <taxon>Pleosporales incertae sedis</taxon>
        <taxon>Aaosphaeria</taxon>
    </lineage>
</organism>
<dbReference type="GeneID" id="54286780"/>
<evidence type="ECO:0000256" key="1">
    <source>
        <dbReference type="ARBA" id="ARBA00004126"/>
    </source>
</evidence>
<dbReference type="Proteomes" id="UP000799778">
    <property type="component" value="Unassembled WGS sequence"/>
</dbReference>
<accession>A0A6A5XAR8</accession>
<feature type="compositionally biased region" description="Basic and acidic residues" evidence="7">
    <location>
        <begin position="294"/>
        <end position="315"/>
    </location>
</feature>
<dbReference type="PANTHER" id="PTHR12265:SF30">
    <property type="entry name" value="TRANSMEMBRANE PROTEIN 53"/>
    <property type="match status" value="1"/>
</dbReference>
<keyword evidence="5" id="KW-0539">Nucleus</keyword>
<proteinExistence type="predicted"/>
<dbReference type="GO" id="GO:0031965">
    <property type="term" value="C:nuclear membrane"/>
    <property type="evidence" value="ECO:0007669"/>
    <property type="project" value="UniProtKB-SubCell"/>
</dbReference>
<dbReference type="Pfam" id="PF05705">
    <property type="entry name" value="DUF829"/>
    <property type="match status" value="1"/>
</dbReference>
<evidence type="ECO:0000256" key="7">
    <source>
        <dbReference type="SAM" id="MobiDB-lite"/>
    </source>
</evidence>
<evidence type="ECO:0000256" key="3">
    <source>
        <dbReference type="ARBA" id="ARBA00022989"/>
    </source>
</evidence>
<protein>
    <recommendedName>
        <fullName evidence="11">DUF829-domain-containing protein</fullName>
    </recommendedName>
</protein>
<keyword evidence="10" id="KW-1185">Reference proteome</keyword>
<keyword evidence="4 8" id="KW-0472">Membrane</keyword>
<feature type="region of interest" description="Disordered" evidence="7">
    <location>
        <begin position="285"/>
        <end position="315"/>
    </location>
</feature>
<evidence type="ECO:0000256" key="8">
    <source>
        <dbReference type="SAM" id="Phobius"/>
    </source>
</evidence>
<keyword evidence="3 8" id="KW-1133">Transmembrane helix</keyword>
<dbReference type="PANTHER" id="PTHR12265">
    <property type="entry name" value="TRANSMEMBRANE PROTEIN 53"/>
    <property type="match status" value="1"/>
</dbReference>
<reference evidence="9" key="1">
    <citation type="journal article" date="2020" name="Stud. Mycol.">
        <title>101 Dothideomycetes genomes: a test case for predicting lifestyles and emergence of pathogens.</title>
        <authorList>
            <person name="Haridas S."/>
            <person name="Albert R."/>
            <person name="Binder M."/>
            <person name="Bloem J."/>
            <person name="Labutti K."/>
            <person name="Salamov A."/>
            <person name="Andreopoulos B."/>
            <person name="Baker S."/>
            <person name="Barry K."/>
            <person name="Bills G."/>
            <person name="Bluhm B."/>
            <person name="Cannon C."/>
            <person name="Castanera R."/>
            <person name="Culley D."/>
            <person name="Daum C."/>
            <person name="Ezra D."/>
            <person name="Gonzalez J."/>
            <person name="Henrissat B."/>
            <person name="Kuo A."/>
            <person name="Liang C."/>
            <person name="Lipzen A."/>
            <person name="Lutzoni F."/>
            <person name="Magnuson J."/>
            <person name="Mondo S."/>
            <person name="Nolan M."/>
            <person name="Ohm R."/>
            <person name="Pangilinan J."/>
            <person name="Park H.-J."/>
            <person name="Ramirez L."/>
            <person name="Alfaro M."/>
            <person name="Sun H."/>
            <person name="Tritt A."/>
            <person name="Yoshinaga Y."/>
            <person name="Zwiers L.-H."/>
            <person name="Turgeon B."/>
            <person name="Goodwin S."/>
            <person name="Spatafora J."/>
            <person name="Crous P."/>
            <person name="Grigoriev I."/>
        </authorList>
    </citation>
    <scope>NUCLEOTIDE SEQUENCE</scope>
    <source>
        <strain evidence="9">CBS 175.79</strain>
    </source>
</reference>
<sequence>MVKDRYDSIPGFSSIGPGIWEYARHTPTQLSGKSEEQCPDLIFIFSWTGAGGRHILKYTQNYQILFPSSRILVVTTSIKDMALRTSKRRQRRLRPAIDHILQYKANDILIHAFSEGGTNKAVEFAEAYYNETGQRLPATTVCIDSAPGKPRFMPLVNAVRKSLPPHPILRFGGLAISWIWFSLVWAIYIINGGKKTSPIAKTRRRLLDDRLWDFEAPRCYLYSRADDLIMWPDIQEHAIESREKGIPVTEAFFEKSAHCRHMADDPAMYWDAVIATWRQSKRCLQEKSTPSSSLKHERSTDTLRSAADSERTLTG</sequence>
<evidence type="ECO:0008006" key="11">
    <source>
        <dbReference type="Google" id="ProtNLM"/>
    </source>
</evidence>
<dbReference type="RefSeq" id="XP_033378370.1">
    <property type="nucleotide sequence ID" value="XM_033529383.1"/>
</dbReference>
<feature type="transmembrane region" description="Helical" evidence="8">
    <location>
        <begin position="168"/>
        <end position="190"/>
    </location>
</feature>
<evidence type="ECO:0000313" key="10">
    <source>
        <dbReference type="Proteomes" id="UP000799778"/>
    </source>
</evidence>
<name>A0A6A5XAR8_9PLEO</name>
<comment type="subcellular location">
    <subcellularLocation>
        <location evidence="6">Endomembrane system</location>
        <topology evidence="6">Single-pass membrane protein</topology>
    </subcellularLocation>
    <subcellularLocation>
        <location evidence="1">Nucleus membrane</location>
    </subcellularLocation>
</comment>